<accession>G0UQP2</accession>
<dbReference type="AlphaFoldDB" id="G0UQP2"/>
<evidence type="ECO:0000256" key="1">
    <source>
        <dbReference type="SAM" id="MobiDB-lite"/>
    </source>
</evidence>
<feature type="region of interest" description="Disordered" evidence="1">
    <location>
        <begin position="1"/>
        <end position="61"/>
    </location>
</feature>
<dbReference type="EMBL" id="HE575320">
    <property type="protein sequence ID" value="CCC91703.1"/>
    <property type="molecule type" value="Genomic_DNA"/>
</dbReference>
<gene>
    <name evidence="2" type="ORF">TCIL3000_7_5170</name>
</gene>
<feature type="compositionally biased region" description="Polar residues" evidence="1">
    <location>
        <begin position="1"/>
        <end position="18"/>
    </location>
</feature>
<evidence type="ECO:0000313" key="2">
    <source>
        <dbReference type="EMBL" id="CCC91703.1"/>
    </source>
</evidence>
<proteinExistence type="predicted"/>
<protein>
    <submittedName>
        <fullName evidence="2">Uncharacterized protein</fullName>
    </submittedName>
</protein>
<sequence>MTRLSRNCSSAKAVPNTTRRPRLREGKKRGSLKGAQRDAAGRIRQFHTNAHTPRGTLLNDTHQPVTRRAPLPLIHVHAYPCELQRNCFIFAFCHFLFVYIFQEGRAGVLKRLAFCLPRSTHTHTPTLTAIQTSQTKHIPVTNCCINTVY</sequence>
<organism evidence="2">
    <name type="scientific">Trypanosoma congolense (strain IL3000)</name>
    <dbReference type="NCBI Taxonomy" id="1068625"/>
    <lineage>
        <taxon>Eukaryota</taxon>
        <taxon>Discoba</taxon>
        <taxon>Euglenozoa</taxon>
        <taxon>Kinetoplastea</taxon>
        <taxon>Metakinetoplastina</taxon>
        <taxon>Trypanosomatida</taxon>
        <taxon>Trypanosomatidae</taxon>
        <taxon>Trypanosoma</taxon>
        <taxon>Nannomonas</taxon>
    </lineage>
</organism>
<reference evidence="2" key="1">
    <citation type="journal article" date="2012" name="Proc. Natl. Acad. Sci. U.S.A.">
        <title>Antigenic diversity is generated by distinct evolutionary mechanisms in African trypanosome species.</title>
        <authorList>
            <person name="Jackson A.P."/>
            <person name="Berry A."/>
            <person name="Aslett M."/>
            <person name="Allison H.C."/>
            <person name="Burton P."/>
            <person name="Vavrova-Anderson J."/>
            <person name="Brown R."/>
            <person name="Browne H."/>
            <person name="Corton N."/>
            <person name="Hauser H."/>
            <person name="Gamble J."/>
            <person name="Gilderthorp R."/>
            <person name="Marcello L."/>
            <person name="McQuillan J."/>
            <person name="Otto T.D."/>
            <person name="Quail M.A."/>
            <person name="Sanders M.J."/>
            <person name="van Tonder A."/>
            <person name="Ginger M.L."/>
            <person name="Field M.C."/>
            <person name="Barry J.D."/>
            <person name="Hertz-Fowler C."/>
            <person name="Berriman M."/>
        </authorList>
    </citation>
    <scope>NUCLEOTIDE SEQUENCE</scope>
    <source>
        <strain evidence="2">IL3000</strain>
    </source>
</reference>
<feature type="compositionally biased region" description="Basic residues" evidence="1">
    <location>
        <begin position="19"/>
        <end position="31"/>
    </location>
</feature>
<name>G0UQP2_TRYCI</name>